<evidence type="ECO:0000313" key="5">
    <source>
        <dbReference type="Proteomes" id="UP001558652"/>
    </source>
</evidence>
<keyword evidence="5" id="KW-1185">Reference proteome</keyword>
<dbReference type="InterPro" id="IPR025602">
    <property type="entry name" value="BCP1_family"/>
</dbReference>
<feature type="compositionally biased region" description="Acidic residues" evidence="3">
    <location>
        <begin position="18"/>
        <end position="41"/>
    </location>
</feature>
<feature type="compositionally biased region" description="Acidic residues" evidence="3">
    <location>
        <begin position="93"/>
        <end position="109"/>
    </location>
</feature>
<dbReference type="EMBL" id="JBFDAA010000004">
    <property type="protein sequence ID" value="KAL1137718.1"/>
    <property type="molecule type" value="Genomic_DNA"/>
</dbReference>
<organism evidence="4 5">
    <name type="scientific">Ranatra chinensis</name>
    <dbReference type="NCBI Taxonomy" id="642074"/>
    <lineage>
        <taxon>Eukaryota</taxon>
        <taxon>Metazoa</taxon>
        <taxon>Ecdysozoa</taxon>
        <taxon>Arthropoda</taxon>
        <taxon>Hexapoda</taxon>
        <taxon>Insecta</taxon>
        <taxon>Pterygota</taxon>
        <taxon>Neoptera</taxon>
        <taxon>Paraneoptera</taxon>
        <taxon>Hemiptera</taxon>
        <taxon>Heteroptera</taxon>
        <taxon>Panheteroptera</taxon>
        <taxon>Nepomorpha</taxon>
        <taxon>Nepidae</taxon>
        <taxon>Ranatrinae</taxon>
        <taxon>Ranatra</taxon>
    </lineage>
</organism>
<evidence type="ECO:0000256" key="2">
    <source>
        <dbReference type="PIRNR" id="PIRNR028983"/>
    </source>
</evidence>
<dbReference type="PIRSF" id="PIRSF028983">
    <property type="entry name" value="BCP1"/>
    <property type="match status" value="1"/>
</dbReference>
<name>A0ABD0YP08_9HEMI</name>
<comment type="caution">
    <text evidence="4">The sequence shown here is derived from an EMBL/GenBank/DDBJ whole genome shotgun (WGS) entry which is preliminary data.</text>
</comment>
<feature type="region of interest" description="Disordered" evidence="3">
    <location>
        <begin position="88"/>
        <end position="109"/>
    </location>
</feature>
<dbReference type="AlphaFoldDB" id="A0ABD0YP08"/>
<dbReference type="PANTHER" id="PTHR13261">
    <property type="entry name" value="BRCA2 AND CDKN1A INTERACTING PROTEIN"/>
    <property type="match status" value="1"/>
</dbReference>
<dbReference type="Pfam" id="PF13862">
    <property type="entry name" value="BCCIP"/>
    <property type="match status" value="1"/>
</dbReference>
<comment type="similarity">
    <text evidence="1 2">Belongs to the BCP1 family.</text>
</comment>
<evidence type="ECO:0000313" key="4">
    <source>
        <dbReference type="EMBL" id="KAL1137718.1"/>
    </source>
</evidence>
<dbReference type="Proteomes" id="UP001558652">
    <property type="component" value="Unassembled WGS sequence"/>
</dbReference>
<dbReference type="PANTHER" id="PTHR13261:SF0">
    <property type="entry name" value="BRCA2 AND CDKN1A-INTERACTING PROTEIN"/>
    <property type="match status" value="1"/>
</dbReference>
<gene>
    <name evidence="4" type="ORF">AAG570_009414</name>
</gene>
<accession>A0ABD0YP08</accession>
<protein>
    <recommendedName>
        <fullName evidence="2">Protein BCCIP homolog</fullName>
    </recommendedName>
</protein>
<sequence>MSAPLKKRSVEMKGNSSDDSDNYSSENEEGEEYTGQEEIQVDFEGRSPIDSDFHGIKQLLQQLFLKAHVNLSELTELLISQNTVGSVVKQSDTDEIDGDADDDEDDDPNDVFGVTSIVNLTDKQSVECVSQLRTLLSELCAEHGTERCNTLVQSLLKDDTKPLGLIINERFVNIPPQIAVPLLQSLSKEIRKACEKKLPFDFAYYAFICKLHKVDGKVQSKKKGKNTVPEDQVIWSNPEEEIIDQEADFRFEFCVKNESDSGLGGHWLEEDVAMTPYRRVLLLSADKLEPTINRIQESLAQ</sequence>
<evidence type="ECO:0000256" key="1">
    <source>
        <dbReference type="ARBA" id="ARBA00006781"/>
    </source>
</evidence>
<proteinExistence type="inferred from homology"/>
<feature type="region of interest" description="Disordered" evidence="3">
    <location>
        <begin position="1"/>
        <end position="46"/>
    </location>
</feature>
<evidence type="ECO:0000256" key="3">
    <source>
        <dbReference type="SAM" id="MobiDB-lite"/>
    </source>
</evidence>
<reference evidence="4 5" key="1">
    <citation type="submission" date="2024-07" db="EMBL/GenBank/DDBJ databases">
        <title>Chromosome-level genome assembly of the water stick insect Ranatra chinensis (Heteroptera: Nepidae).</title>
        <authorList>
            <person name="Liu X."/>
        </authorList>
    </citation>
    <scope>NUCLEOTIDE SEQUENCE [LARGE SCALE GENOMIC DNA]</scope>
    <source>
        <strain evidence="4">Cailab_2021Rc</strain>
        <tissue evidence="4">Muscle</tissue>
    </source>
</reference>